<proteinExistence type="predicted"/>
<accession>A0A6J7IY66</accession>
<evidence type="ECO:0000313" key="1">
    <source>
        <dbReference type="EMBL" id="CAB4935294.1"/>
    </source>
</evidence>
<protein>
    <submittedName>
        <fullName evidence="1">Unannotated protein</fullName>
    </submittedName>
</protein>
<sequence length="182" mass="20542">MVAFPVSSWRTWPAGPLVTGRSLLRFGLGSFRRAVRRRTQNDLCAGRHTRVCEFGYGSPSSSTTPRGEPSEAIQSRCAHCGSQRQHPCCCLRPKWVRNKHRFRKRIGRKSKCRMHERSAAGNGNWCHGGHDFDSSNGRHGLAPRARSLPGQHRRCAGLRKVGQCKRRYWLPSGQGRHLGFQA</sequence>
<dbReference type="AlphaFoldDB" id="A0A6J7IY66"/>
<dbReference type="EMBL" id="CAFBNA010000063">
    <property type="protein sequence ID" value="CAB4935294.1"/>
    <property type="molecule type" value="Genomic_DNA"/>
</dbReference>
<organism evidence="1">
    <name type="scientific">freshwater metagenome</name>
    <dbReference type="NCBI Taxonomy" id="449393"/>
    <lineage>
        <taxon>unclassified sequences</taxon>
        <taxon>metagenomes</taxon>
        <taxon>ecological metagenomes</taxon>
    </lineage>
</organism>
<gene>
    <name evidence="1" type="ORF">UFOPK3708_01098</name>
</gene>
<name>A0A6J7IY66_9ZZZZ</name>
<reference evidence="1" key="1">
    <citation type="submission" date="2020-05" db="EMBL/GenBank/DDBJ databases">
        <authorList>
            <person name="Chiriac C."/>
            <person name="Salcher M."/>
            <person name="Ghai R."/>
            <person name="Kavagutti S V."/>
        </authorList>
    </citation>
    <scope>NUCLEOTIDE SEQUENCE</scope>
</reference>